<comment type="caution">
    <text evidence="11">The sequence shown here is derived from an EMBL/GenBank/DDBJ whole genome shotgun (WGS) entry which is preliminary data.</text>
</comment>
<evidence type="ECO:0000256" key="4">
    <source>
        <dbReference type="ARBA" id="ARBA00022723"/>
    </source>
</evidence>
<keyword evidence="12" id="KW-1185">Reference proteome</keyword>
<dbReference type="NCBIfam" id="NF007756">
    <property type="entry name" value="PRK10437.1"/>
    <property type="match status" value="1"/>
</dbReference>
<comment type="function">
    <text evidence="10">Reversible hydration of carbon dioxide.</text>
</comment>
<evidence type="ECO:0000313" key="12">
    <source>
        <dbReference type="Proteomes" id="UP000603453"/>
    </source>
</evidence>
<comment type="similarity">
    <text evidence="1 10">Belongs to the beta-class carbonic anhydrase family.</text>
</comment>
<evidence type="ECO:0000256" key="3">
    <source>
        <dbReference type="ARBA" id="ARBA00014628"/>
    </source>
</evidence>
<dbReference type="EC" id="4.2.1.1" evidence="2 10"/>
<reference evidence="11" key="1">
    <citation type="submission" date="2020-12" db="EMBL/GenBank/DDBJ databases">
        <title>Metabolic potential, ecology and presence of endohyphal bacteria is reflected in genomic diversity of Mucoromycotina.</title>
        <authorList>
            <person name="Muszewska A."/>
            <person name="Okrasinska A."/>
            <person name="Steczkiewicz K."/>
            <person name="Drgas O."/>
            <person name="Orlowska M."/>
            <person name="Perlinska-Lenart U."/>
            <person name="Aleksandrzak-Piekarczyk T."/>
            <person name="Szatraj K."/>
            <person name="Zielenkiewicz U."/>
            <person name="Pilsyk S."/>
            <person name="Malc E."/>
            <person name="Mieczkowski P."/>
            <person name="Kruszewska J.S."/>
            <person name="Biernat P."/>
            <person name="Pawlowska J."/>
        </authorList>
    </citation>
    <scope>NUCLEOTIDE SEQUENCE</scope>
    <source>
        <strain evidence="11">WA0000017839</strain>
    </source>
</reference>
<comment type="cofactor">
    <cofactor evidence="9">
        <name>Zn(2+)</name>
        <dbReference type="ChEBI" id="CHEBI:29105"/>
    </cofactor>
    <text evidence="9">Binds 1 zinc ion per subunit.</text>
</comment>
<comment type="catalytic activity">
    <reaction evidence="8 10">
        <text>hydrogencarbonate + H(+) = CO2 + H2O</text>
        <dbReference type="Rhea" id="RHEA:10748"/>
        <dbReference type="ChEBI" id="CHEBI:15377"/>
        <dbReference type="ChEBI" id="CHEBI:15378"/>
        <dbReference type="ChEBI" id="CHEBI:16526"/>
        <dbReference type="ChEBI" id="CHEBI:17544"/>
        <dbReference type="EC" id="4.2.1.1"/>
    </reaction>
</comment>
<sequence length="253" mass="28523">MSKFTSQFTSLSPLVLTSQSEEVDPCECDKNTTSITMNKFDPKDHELTSLMDNNKRWAAAVIKEDPEFFSDIANKQEPKLLWIGCSDSRVPANHIVQLKPGEIFVHRNIANVVNHSDLNCLSVIQYAVDVLKVEHIIVCGHYNCGGVTAAAGSGQFGLIDNWLRSIKDVYRLHNDEMDGLKTDQERIRKLVELNAINSAKNVCHSTIVQNAWTNGQKLTVHAWAYDIEDGLVKKLDWCVSDNESLEDIYHHEV</sequence>
<dbReference type="OrthoDB" id="10248475at2759"/>
<dbReference type="GO" id="GO:0015976">
    <property type="term" value="P:carbon utilization"/>
    <property type="evidence" value="ECO:0007669"/>
    <property type="project" value="InterPro"/>
</dbReference>
<dbReference type="InterPro" id="IPR015892">
    <property type="entry name" value="Carbonic_anhydrase_CS"/>
</dbReference>
<dbReference type="InterPro" id="IPR001765">
    <property type="entry name" value="Carbonic_anhydrase"/>
</dbReference>
<dbReference type="AlphaFoldDB" id="A0A8H7RL98"/>
<feature type="binding site" evidence="9">
    <location>
        <position position="85"/>
    </location>
    <ligand>
        <name>Zn(2+)</name>
        <dbReference type="ChEBI" id="CHEBI:29105"/>
    </ligand>
</feature>
<accession>A0A8H7RL98</accession>
<proteinExistence type="inferred from homology"/>
<evidence type="ECO:0000313" key="11">
    <source>
        <dbReference type="EMBL" id="KAG2212620.1"/>
    </source>
</evidence>
<name>A0A8H7RL98_9FUNG</name>
<gene>
    <name evidence="11" type="ORF">INT47_000596</name>
</gene>
<feature type="binding site" evidence="9">
    <location>
        <position position="144"/>
    </location>
    <ligand>
        <name>Zn(2+)</name>
        <dbReference type="ChEBI" id="CHEBI:29105"/>
    </ligand>
</feature>
<dbReference type="EMBL" id="JAEPRD010000005">
    <property type="protein sequence ID" value="KAG2212620.1"/>
    <property type="molecule type" value="Genomic_DNA"/>
</dbReference>
<dbReference type="Gene3D" id="3.40.1050.10">
    <property type="entry name" value="Carbonic anhydrase"/>
    <property type="match status" value="1"/>
</dbReference>
<dbReference type="SUPFAM" id="SSF53056">
    <property type="entry name" value="beta-carbonic anhydrase, cab"/>
    <property type="match status" value="1"/>
</dbReference>
<evidence type="ECO:0000256" key="6">
    <source>
        <dbReference type="ARBA" id="ARBA00023239"/>
    </source>
</evidence>
<dbReference type="InterPro" id="IPR036874">
    <property type="entry name" value="Carbonic_anhydrase_sf"/>
</dbReference>
<dbReference type="GO" id="GO:0008270">
    <property type="term" value="F:zinc ion binding"/>
    <property type="evidence" value="ECO:0007669"/>
    <property type="project" value="UniProtKB-UniRule"/>
</dbReference>
<evidence type="ECO:0000256" key="8">
    <source>
        <dbReference type="ARBA" id="ARBA00048348"/>
    </source>
</evidence>
<dbReference type="PANTHER" id="PTHR11002:SF76">
    <property type="entry name" value="CARBONIC ANHYDRASE"/>
    <property type="match status" value="1"/>
</dbReference>
<evidence type="ECO:0000256" key="1">
    <source>
        <dbReference type="ARBA" id="ARBA00006217"/>
    </source>
</evidence>
<organism evidence="11 12">
    <name type="scientific">Mucor saturninus</name>
    <dbReference type="NCBI Taxonomy" id="64648"/>
    <lineage>
        <taxon>Eukaryota</taxon>
        <taxon>Fungi</taxon>
        <taxon>Fungi incertae sedis</taxon>
        <taxon>Mucoromycota</taxon>
        <taxon>Mucoromycotina</taxon>
        <taxon>Mucoromycetes</taxon>
        <taxon>Mucorales</taxon>
        <taxon>Mucorineae</taxon>
        <taxon>Mucoraceae</taxon>
        <taxon>Mucor</taxon>
    </lineage>
</organism>
<keyword evidence="5 9" id="KW-0862">Zinc</keyword>
<dbReference type="PROSITE" id="PS00705">
    <property type="entry name" value="PROK_CO2_ANHYDRASE_2"/>
    <property type="match status" value="1"/>
</dbReference>
<dbReference type="PROSITE" id="PS00704">
    <property type="entry name" value="PROK_CO2_ANHYDRASE_1"/>
    <property type="match status" value="1"/>
</dbReference>
<dbReference type="Proteomes" id="UP000603453">
    <property type="component" value="Unassembled WGS sequence"/>
</dbReference>
<evidence type="ECO:0000256" key="10">
    <source>
        <dbReference type="RuleBase" id="RU003956"/>
    </source>
</evidence>
<evidence type="ECO:0000256" key="9">
    <source>
        <dbReference type="PIRSR" id="PIRSR601765-1"/>
    </source>
</evidence>
<feature type="binding site" evidence="9">
    <location>
        <position position="87"/>
    </location>
    <ligand>
        <name>Zn(2+)</name>
        <dbReference type="ChEBI" id="CHEBI:29105"/>
    </ligand>
</feature>
<keyword evidence="6 10" id="KW-0456">Lyase</keyword>
<evidence type="ECO:0000256" key="2">
    <source>
        <dbReference type="ARBA" id="ARBA00012925"/>
    </source>
</evidence>
<dbReference type="GO" id="GO:0004089">
    <property type="term" value="F:carbonate dehydratase activity"/>
    <property type="evidence" value="ECO:0007669"/>
    <property type="project" value="UniProtKB-UniRule"/>
</dbReference>
<dbReference type="Pfam" id="PF00484">
    <property type="entry name" value="Pro_CA"/>
    <property type="match status" value="1"/>
</dbReference>
<protein>
    <recommendedName>
        <fullName evidence="3 10">Carbonic anhydrase</fullName>
        <ecNumber evidence="2 10">4.2.1.1</ecNumber>
    </recommendedName>
    <alternativeName>
        <fullName evidence="7 10">Carbonate dehydratase</fullName>
    </alternativeName>
</protein>
<keyword evidence="4 9" id="KW-0479">Metal-binding</keyword>
<dbReference type="PANTHER" id="PTHR11002">
    <property type="entry name" value="CARBONIC ANHYDRASE"/>
    <property type="match status" value="1"/>
</dbReference>
<evidence type="ECO:0000256" key="5">
    <source>
        <dbReference type="ARBA" id="ARBA00022833"/>
    </source>
</evidence>
<dbReference type="FunFam" id="3.40.1050.10:FF:000001">
    <property type="entry name" value="Carbonic anhydrase"/>
    <property type="match status" value="1"/>
</dbReference>
<feature type="binding site" evidence="9">
    <location>
        <position position="141"/>
    </location>
    <ligand>
        <name>Zn(2+)</name>
        <dbReference type="ChEBI" id="CHEBI:29105"/>
    </ligand>
</feature>
<dbReference type="SMART" id="SM00947">
    <property type="entry name" value="Pro_CA"/>
    <property type="match status" value="1"/>
</dbReference>
<evidence type="ECO:0000256" key="7">
    <source>
        <dbReference type="ARBA" id="ARBA00031969"/>
    </source>
</evidence>
<dbReference type="CDD" id="cd00883">
    <property type="entry name" value="beta_CA_cladeA"/>
    <property type="match status" value="1"/>
</dbReference>